<gene>
    <name evidence="1" type="ORF">OUZ56_016285</name>
</gene>
<keyword evidence="2" id="KW-1185">Reference proteome</keyword>
<dbReference type="Proteomes" id="UP001234178">
    <property type="component" value="Unassembled WGS sequence"/>
</dbReference>
<proteinExistence type="predicted"/>
<sequence length="140" mass="16005">MAGKGSILISTTSVTHNTVQIYASLTLAFQAEFQGTFKVPKPFWLMKGIGRLSTSPDSVNKFDPVTYRIKLMKDELIISQCIHIEYKSKNSWYHSVFTLNTKVKLIESQCIHIEYKSKNSWNHSVFTLNTKVKTHGITVY</sequence>
<evidence type="ECO:0000313" key="2">
    <source>
        <dbReference type="Proteomes" id="UP001234178"/>
    </source>
</evidence>
<organism evidence="1 2">
    <name type="scientific">Daphnia magna</name>
    <dbReference type="NCBI Taxonomy" id="35525"/>
    <lineage>
        <taxon>Eukaryota</taxon>
        <taxon>Metazoa</taxon>
        <taxon>Ecdysozoa</taxon>
        <taxon>Arthropoda</taxon>
        <taxon>Crustacea</taxon>
        <taxon>Branchiopoda</taxon>
        <taxon>Diplostraca</taxon>
        <taxon>Cladocera</taxon>
        <taxon>Anomopoda</taxon>
        <taxon>Daphniidae</taxon>
        <taxon>Daphnia</taxon>
    </lineage>
</organism>
<reference evidence="1 2" key="1">
    <citation type="journal article" date="2023" name="Nucleic Acids Res.">
        <title>The hologenome of Daphnia magna reveals possible DNA methylation and microbiome-mediated evolution of the host genome.</title>
        <authorList>
            <person name="Chaturvedi A."/>
            <person name="Li X."/>
            <person name="Dhandapani V."/>
            <person name="Marshall H."/>
            <person name="Kissane S."/>
            <person name="Cuenca-Cambronero M."/>
            <person name="Asole G."/>
            <person name="Calvet F."/>
            <person name="Ruiz-Romero M."/>
            <person name="Marangio P."/>
            <person name="Guigo R."/>
            <person name="Rago D."/>
            <person name="Mirbahai L."/>
            <person name="Eastwood N."/>
            <person name="Colbourne J.K."/>
            <person name="Zhou J."/>
            <person name="Mallon E."/>
            <person name="Orsini L."/>
        </authorList>
    </citation>
    <scope>NUCLEOTIDE SEQUENCE [LARGE SCALE GENOMIC DNA]</scope>
    <source>
        <strain evidence="1">LRV0_1</strain>
    </source>
</reference>
<name>A0ABR0AQA4_9CRUS</name>
<protein>
    <submittedName>
        <fullName evidence="1">Uncharacterized protein</fullName>
    </submittedName>
</protein>
<comment type="caution">
    <text evidence="1">The sequence shown here is derived from an EMBL/GenBank/DDBJ whole genome shotgun (WGS) entry which is preliminary data.</text>
</comment>
<evidence type="ECO:0000313" key="1">
    <source>
        <dbReference type="EMBL" id="KAK4027274.1"/>
    </source>
</evidence>
<dbReference type="EMBL" id="JAOYFB010000038">
    <property type="protein sequence ID" value="KAK4027274.1"/>
    <property type="molecule type" value="Genomic_DNA"/>
</dbReference>
<accession>A0ABR0AQA4</accession>